<dbReference type="OrthoDB" id="5295747at2759"/>
<sequence length="355" mass="38394">MLLFPTVAMLPVALSLGYTFTPDYVEQVTDPRIPVLYDAGASQTLPYSEAPVSGSSMYSFATTSTGKQYFLAMTVFASAAGAGYGANILDLDTLERHSFTNATAFTNQEHEAFDFARPGYRFTANALDNLGMVLFSDFGEVVINITVWPTSRVLYYGGTGAFTYVNETLRSWALPACRMSGTISFLSPTSSSSATKSIAINAEKSVTWYDRLWGRLGLRNGTSFFFALYLSSASSDLVISGYCIDSVDPPATTRFSNVRLRSETTVAITPIDIFEPSTSDVWTSPRTGRTYPQKWTLGVQGRGMLRIRSVRGDQEDYGEGVAGAAYSGFVDFAGVFDGRAVTGFGVVGLRAVIPG</sequence>
<dbReference type="PANTHER" id="PTHR40617:SF1">
    <property type="entry name" value="ATTH DOMAIN-CONTAINING PROTEIN-RELATED"/>
    <property type="match status" value="1"/>
</dbReference>
<dbReference type="AlphaFoldDB" id="A0A0U5C155"/>
<dbReference type="InterPro" id="IPR053112">
    <property type="entry name" value="Fungal_Dehydratase/Hydratase"/>
</dbReference>
<keyword evidence="3" id="KW-1185">Reference proteome</keyword>
<name>A0A0U5C155_ASPCI</name>
<dbReference type="PANTHER" id="PTHR40617">
    <property type="entry name" value="TERPENE CYCLASE ASQC"/>
    <property type="match status" value="1"/>
</dbReference>
<gene>
    <name evidence="2" type="ORF">ASPCAL00498</name>
</gene>
<dbReference type="InterPro" id="IPR023374">
    <property type="entry name" value="AttH-like_dom_sf"/>
</dbReference>
<dbReference type="STRING" id="454130.A0A0U5C155"/>
<evidence type="ECO:0000313" key="3">
    <source>
        <dbReference type="Proteomes" id="UP000054771"/>
    </source>
</evidence>
<dbReference type="Proteomes" id="UP000054771">
    <property type="component" value="Unassembled WGS sequence"/>
</dbReference>
<reference evidence="3" key="1">
    <citation type="journal article" date="2016" name="Genome Announc.">
        <title>Draft genome sequences of fungus Aspergillus calidoustus.</title>
        <authorList>
            <person name="Horn F."/>
            <person name="Linde J."/>
            <person name="Mattern D.J."/>
            <person name="Walther G."/>
            <person name="Guthke R."/>
            <person name="Scherlach K."/>
            <person name="Martin K."/>
            <person name="Brakhage A.A."/>
            <person name="Petzke L."/>
            <person name="Valiante V."/>
        </authorList>
    </citation>
    <scope>NUCLEOTIDE SEQUENCE [LARGE SCALE GENOMIC DNA]</scope>
    <source>
        <strain evidence="3">SF006504</strain>
    </source>
</reference>
<evidence type="ECO:0000256" key="1">
    <source>
        <dbReference type="SAM" id="SignalP"/>
    </source>
</evidence>
<accession>A0A0U5C155</accession>
<dbReference type="Gene3D" id="2.40.370.10">
    <property type="entry name" value="AttH-like domain"/>
    <property type="match status" value="1"/>
</dbReference>
<dbReference type="OMA" id="HHIHAID"/>
<feature type="signal peptide" evidence="1">
    <location>
        <begin position="1"/>
        <end position="17"/>
    </location>
</feature>
<keyword evidence="1" id="KW-0732">Signal</keyword>
<organism evidence="2 3">
    <name type="scientific">Aspergillus calidoustus</name>
    <dbReference type="NCBI Taxonomy" id="454130"/>
    <lineage>
        <taxon>Eukaryota</taxon>
        <taxon>Fungi</taxon>
        <taxon>Dikarya</taxon>
        <taxon>Ascomycota</taxon>
        <taxon>Pezizomycotina</taxon>
        <taxon>Eurotiomycetes</taxon>
        <taxon>Eurotiomycetidae</taxon>
        <taxon>Eurotiales</taxon>
        <taxon>Aspergillaceae</taxon>
        <taxon>Aspergillus</taxon>
        <taxon>Aspergillus subgen. Nidulantes</taxon>
    </lineage>
</organism>
<evidence type="ECO:0000313" key="2">
    <source>
        <dbReference type="EMBL" id="CEL00906.1"/>
    </source>
</evidence>
<proteinExistence type="predicted"/>
<protein>
    <submittedName>
        <fullName evidence="2">Uncharacterized protein</fullName>
    </submittedName>
</protein>
<dbReference type="SUPFAM" id="SSF159245">
    <property type="entry name" value="AttH-like"/>
    <property type="match status" value="1"/>
</dbReference>
<dbReference type="EMBL" id="CDMC01000001">
    <property type="protein sequence ID" value="CEL00906.1"/>
    <property type="molecule type" value="Genomic_DNA"/>
</dbReference>
<feature type="chain" id="PRO_5006855554" evidence="1">
    <location>
        <begin position="18"/>
        <end position="355"/>
    </location>
</feature>